<dbReference type="PANTHER" id="PTHR10233">
    <property type="entry name" value="TRANSLATION INITIATION FACTOR EIF-2B"/>
    <property type="match status" value="1"/>
</dbReference>
<evidence type="ECO:0000256" key="1">
    <source>
        <dbReference type="ARBA" id="ARBA00004514"/>
    </source>
</evidence>
<comment type="subcellular location">
    <subcellularLocation>
        <location evidence="1">Cytoplasm</location>
        <location evidence="1">Cytosol</location>
    </subcellularLocation>
</comment>
<dbReference type="GO" id="GO:0005829">
    <property type="term" value="C:cytosol"/>
    <property type="evidence" value="ECO:0007669"/>
    <property type="project" value="UniProtKB-SubCell"/>
</dbReference>
<feature type="compositionally biased region" description="Basic and acidic residues" evidence="10">
    <location>
        <begin position="183"/>
        <end position="215"/>
    </location>
</feature>
<evidence type="ECO:0000256" key="7">
    <source>
        <dbReference type="ARBA" id="ARBA00044356"/>
    </source>
</evidence>
<comment type="similarity">
    <text evidence="2 9">Belongs to the eIF-2B alpha/beta/delta subunits family.</text>
</comment>
<dbReference type="InterPro" id="IPR042529">
    <property type="entry name" value="IF_2B-like_C"/>
</dbReference>
<reference evidence="12" key="1">
    <citation type="submission" date="2007-11" db="EMBL/GenBank/DDBJ databases">
        <authorList>
            <consortium name="The Broad Institute Genome Sequencing Platform"/>
            <person name="Volkman S.K."/>
            <person name="Daily J.P."/>
            <person name="Sarr O."/>
            <person name="Ndiaye D."/>
            <person name="Ndir O."/>
            <person name="Mboup S."/>
            <person name="Lukens A."/>
            <person name="Stange-Thomann N."/>
            <person name="Mauceli E."/>
            <person name="Gnerre S."/>
            <person name="Jaffe D."/>
            <person name="Zainoun J."/>
            <person name="Wiegand R.C."/>
            <person name="Birren B."/>
            <person name="Galagan J."/>
            <person name="Lander E."/>
            <person name="Wirth D.F."/>
        </authorList>
    </citation>
    <scope>NUCLEOTIDE SEQUENCE [LARGE SCALE GENOMIC DNA]</scope>
    <source>
        <strain evidence="12">7G8</strain>
    </source>
</reference>
<dbReference type="OrthoDB" id="10254737at2759"/>
<keyword evidence="4" id="KW-0396">Initiation factor</keyword>
<evidence type="ECO:0000313" key="12">
    <source>
        <dbReference type="Proteomes" id="UP000030688"/>
    </source>
</evidence>
<evidence type="ECO:0000256" key="10">
    <source>
        <dbReference type="SAM" id="MobiDB-lite"/>
    </source>
</evidence>
<dbReference type="GO" id="GO:0003743">
    <property type="term" value="F:translation initiation factor activity"/>
    <property type="evidence" value="ECO:0007669"/>
    <property type="project" value="UniProtKB-KW"/>
</dbReference>
<comment type="subunit">
    <text evidence="8">Component of the translation initiation factor 2B (eIF2B) complex which is a heterodecamer of two sets of five different subunits: alpha, beta, gamma, delta and epsilon. Subunits alpha, beta and delta comprise a regulatory subcomplex and subunits epsilon and gamma comprise a catalytic subcomplex. Within the complex, the hexameric regulatory complex resides at the center, with the two heterodimeric catalytic subcomplexes bound on opposite sides.</text>
</comment>
<organism evidence="11 12">
    <name type="scientific">Plasmodium falciparum (isolate 7G8)</name>
    <dbReference type="NCBI Taxonomy" id="57266"/>
    <lineage>
        <taxon>Eukaryota</taxon>
        <taxon>Sar</taxon>
        <taxon>Alveolata</taxon>
        <taxon>Apicomplexa</taxon>
        <taxon>Aconoidasida</taxon>
        <taxon>Haemosporida</taxon>
        <taxon>Plasmodiidae</taxon>
        <taxon>Plasmodium</taxon>
        <taxon>Plasmodium (Laverania)</taxon>
    </lineage>
</organism>
<evidence type="ECO:0000256" key="9">
    <source>
        <dbReference type="RuleBase" id="RU003814"/>
    </source>
</evidence>
<keyword evidence="5" id="KW-0648">Protein biosynthesis</keyword>
<evidence type="ECO:0000313" key="11">
    <source>
        <dbReference type="EMBL" id="EUR71876.1"/>
    </source>
</evidence>
<feature type="region of interest" description="Disordered" evidence="10">
    <location>
        <begin position="181"/>
        <end position="216"/>
    </location>
</feature>
<dbReference type="SUPFAM" id="SSF100950">
    <property type="entry name" value="NagB/RpiA/CoA transferase-like"/>
    <property type="match status" value="2"/>
</dbReference>
<reference evidence="11 12" key="2">
    <citation type="submission" date="2013-02" db="EMBL/GenBank/DDBJ databases">
        <title>The Genome Sequence of Plasmodium falciparum 7G8.</title>
        <authorList>
            <consortium name="The Broad Institute Genome Sequencing Platform"/>
            <consortium name="The Broad Institute Genome Sequencing Center for Infectious Disease"/>
            <person name="Neafsey D."/>
            <person name="Cheeseman I."/>
            <person name="Volkman S."/>
            <person name="Adams J."/>
            <person name="Walker B."/>
            <person name="Young S.K."/>
            <person name="Zeng Q."/>
            <person name="Gargeya S."/>
            <person name="Fitzgerald M."/>
            <person name="Haas B."/>
            <person name="Abouelleil A."/>
            <person name="Alvarado L."/>
            <person name="Arachchi H.M."/>
            <person name="Berlin A.M."/>
            <person name="Chapman S.B."/>
            <person name="Dewar J."/>
            <person name="Goldberg J."/>
            <person name="Griggs A."/>
            <person name="Gujja S."/>
            <person name="Hansen M."/>
            <person name="Howarth C."/>
            <person name="Imamovic A."/>
            <person name="Larimer J."/>
            <person name="McCowan C."/>
            <person name="Murphy C."/>
            <person name="Neiman D."/>
            <person name="Pearson M."/>
            <person name="Priest M."/>
            <person name="Roberts A."/>
            <person name="Saif S."/>
            <person name="Shea T."/>
            <person name="Sisk P."/>
            <person name="Sykes S."/>
            <person name="Wortman J."/>
            <person name="Nusbaum C."/>
            <person name="Birren B."/>
        </authorList>
    </citation>
    <scope>NUCLEOTIDE SEQUENCE [LARGE SCALE GENOMIC DNA]</scope>
    <source>
        <strain evidence="11 12">7G8</strain>
    </source>
</reference>
<dbReference type="EMBL" id="KE123619">
    <property type="protein sequence ID" value="EUR71876.1"/>
    <property type="molecule type" value="Genomic_DNA"/>
</dbReference>
<name>W7F791_PLAF8</name>
<evidence type="ECO:0000256" key="6">
    <source>
        <dbReference type="ARBA" id="ARBA00044147"/>
    </source>
</evidence>
<feature type="region of interest" description="Disordered" evidence="10">
    <location>
        <begin position="238"/>
        <end position="259"/>
    </location>
</feature>
<evidence type="ECO:0000256" key="4">
    <source>
        <dbReference type="ARBA" id="ARBA00022540"/>
    </source>
</evidence>
<evidence type="ECO:0000256" key="5">
    <source>
        <dbReference type="ARBA" id="ARBA00022917"/>
    </source>
</evidence>
<dbReference type="InterPro" id="IPR037171">
    <property type="entry name" value="NagB/RpiA_transferase-like"/>
</dbReference>
<dbReference type="InterPro" id="IPR000649">
    <property type="entry name" value="IF-2B-related"/>
</dbReference>
<proteinExistence type="inferred from homology"/>
<dbReference type="PANTHER" id="PTHR10233:SF14">
    <property type="entry name" value="TRANSLATION INITIATION FACTOR EIF-2B SUBUNIT DELTA"/>
    <property type="match status" value="1"/>
</dbReference>
<dbReference type="Pfam" id="PF01008">
    <property type="entry name" value="IF-2B"/>
    <property type="match status" value="1"/>
</dbReference>
<accession>W7F791</accession>
<dbReference type="AlphaFoldDB" id="W7F791"/>
<dbReference type="VEuPathDB" id="PlasmoDB:Pf7G8_100018300"/>
<keyword evidence="3" id="KW-0963">Cytoplasm</keyword>
<evidence type="ECO:0000256" key="2">
    <source>
        <dbReference type="ARBA" id="ARBA00007251"/>
    </source>
</evidence>
<dbReference type="Gene3D" id="3.40.50.10470">
    <property type="entry name" value="Translation initiation factor eif-2b, domain 2"/>
    <property type="match status" value="2"/>
</dbReference>
<dbReference type="Proteomes" id="UP000030688">
    <property type="component" value="Unassembled WGS sequence"/>
</dbReference>
<feature type="compositionally biased region" description="Basic and acidic residues" evidence="10">
    <location>
        <begin position="710"/>
        <end position="724"/>
    </location>
</feature>
<gene>
    <name evidence="11" type="ORF">PFBG_02902</name>
</gene>
<dbReference type="FunFam" id="3.40.50.10470:FF:000021">
    <property type="entry name" value="Initiation factor 2 subunit family, putative"/>
    <property type="match status" value="1"/>
</dbReference>
<sequence length="1075" mass="125494">MDDKSYSTFAKRKKKRVNGKINKEKFKKNIIKNDKYVKASTLNKNISKKTFLHTLFKSFIKPYNEKNTAFYSILCIINNIYKCTYFNEHRCFICKSLYEDTSKQLEEKKNIYYYYSSDGDDNNFPYNIYYNIKKINLNESNKTSKNSSNSNKIIVTTNKNNAKTLNSCLLNECPHFSDSSNLEYRDEERKKNDGTTEDHNEAKENKENKESKENIKNMTNVENCNKVKMNVTLRHISNNNKSTNINNNNNNNNNNNSNNNYSENQLCACPVQNFVNVKLNFCNSNQYHFLSHEKSNFVDIYNFKVFDKINMYDKILLDLNQNEIHPNILRTGIFFNKCSITTHNHRNVDLLIALKSFIKDYTLPPYEPINKHMKVVIDKEINYIIMCKKHSVSMGEVIRWFKNMISEHIGKNVLEETKEIITNNINNYIRTKIVIPSINISNYVSNHIIENHDVILIYTFDYDIYLSIIKAKRNGKKFEIILVDSEPYKNSYNIKLYTKLGISVTYTLIGGLFYNIRRCTKVLLGIDAIIHNSVYGHVGTSIICMISNLNNVDVYIVCETYKISNKILIDSFSMNNINNNLDIYDYMYMHHYHHHSNPHKCDQKCNKNVEGGTHFNKKLNNFIHSFSDIKKKNILFNNINTKYKKPTVRYISTSGSPFALNEKALNKKKKNNKEEWEQDEAKAVIEDKTMEDIQNVKYVENEDVKKIKDTKERKGEQLEDELKSSNKTLFNKSNASLEDQKTENLKETEPQKLYIQYSNERITNEMKMKYESKIEHCNNYKSSSYTRHIETTKFHESTDTLVKCQNVTNNNESNITCCTKNFKEEKTNITDVQEKYIHQMNNINDIEMEKKNSKTKEEKISLNYVKEINTVSSNSTFTTGSTKSILKQQTYLSHEIKNEKTMVKINYKNVSQTISSDNNNNNNNNNNSKVINKKNKVFFNLKNGKNNFEKSTYSLNFKNHFDIKSSNINTSTDQNIDENDKDQICCNDICHSICKSIGNVNIKNVCTDKHNDTNLFTSVFSHINKINSNNDKSFYVANICNDVTPLKYINYIVTEVGLYTSSNKNALNAFIHNNI</sequence>
<feature type="compositionally biased region" description="Polar residues" evidence="10">
    <location>
        <begin position="725"/>
        <end position="737"/>
    </location>
</feature>
<evidence type="ECO:0000256" key="3">
    <source>
        <dbReference type="ARBA" id="ARBA00022490"/>
    </source>
</evidence>
<feature type="region of interest" description="Disordered" evidence="10">
    <location>
        <begin position="710"/>
        <end position="745"/>
    </location>
</feature>
<evidence type="ECO:0000256" key="8">
    <source>
        <dbReference type="ARBA" id="ARBA00046432"/>
    </source>
</evidence>
<protein>
    <recommendedName>
        <fullName evidence="6">Translation initiation factor eIF2B subunit delta</fullName>
    </recommendedName>
    <alternativeName>
        <fullName evidence="7">eIF2B GDP-GTP exchange factor subunit delta</fullName>
    </alternativeName>
</protein>